<dbReference type="AlphaFoldDB" id="A0A165I9B2"/>
<evidence type="ECO:0000313" key="5">
    <source>
        <dbReference type="Proteomes" id="UP000077266"/>
    </source>
</evidence>
<keyword evidence="5" id="KW-1185">Reference proteome</keyword>
<dbReference type="EMBL" id="KV425996">
    <property type="protein sequence ID" value="KZV93082.1"/>
    <property type="molecule type" value="Genomic_DNA"/>
</dbReference>
<reference evidence="4 5" key="1">
    <citation type="journal article" date="2016" name="Mol. Biol. Evol.">
        <title>Comparative Genomics of Early-Diverging Mushroom-Forming Fungi Provides Insights into the Origins of Lignocellulose Decay Capabilities.</title>
        <authorList>
            <person name="Nagy L.G."/>
            <person name="Riley R."/>
            <person name="Tritt A."/>
            <person name="Adam C."/>
            <person name="Daum C."/>
            <person name="Floudas D."/>
            <person name="Sun H."/>
            <person name="Yadav J.S."/>
            <person name="Pangilinan J."/>
            <person name="Larsson K.H."/>
            <person name="Matsuura K."/>
            <person name="Barry K."/>
            <person name="Labutti K."/>
            <person name="Kuo R."/>
            <person name="Ohm R.A."/>
            <person name="Bhattacharya S.S."/>
            <person name="Shirouzu T."/>
            <person name="Yoshinaga Y."/>
            <person name="Martin F.M."/>
            <person name="Grigoriev I.V."/>
            <person name="Hibbett D.S."/>
        </authorList>
    </citation>
    <scope>NUCLEOTIDE SEQUENCE [LARGE SCALE GENOMIC DNA]</scope>
    <source>
        <strain evidence="4 5">HHB12029</strain>
    </source>
</reference>
<dbReference type="Gene3D" id="2.40.40.10">
    <property type="entry name" value="RlpA-like domain"/>
    <property type="match status" value="1"/>
</dbReference>
<proteinExistence type="inferred from homology"/>
<comment type="subcellular location">
    <subcellularLocation>
        <location evidence="1">Secreted</location>
    </subcellularLocation>
</comment>
<comment type="similarity">
    <text evidence="2">Belongs to the cerato-platanin family.</text>
</comment>
<protein>
    <submittedName>
        <fullName evidence="4">Uncharacterized protein</fullName>
    </submittedName>
</protein>
<sequence length="62" mass="6727">TFNIAEKAMVRLTNDKAVNLGAVQATFTHLNKHRCGSKPMITRFRTSSSGTFATASATARKI</sequence>
<evidence type="ECO:0000313" key="4">
    <source>
        <dbReference type="EMBL" id="KZV93082.1"/>
    </source>
</evidence>
<feature type="non-terminal residue" evidence="4">
    <location>
        <position position="1"/>
    </location>
</feature>
<dbReference type="InterPro" id="IPR036908">
    <property type="entry name" value="RlpA-like_sf"/>
</dbReference>
<dbReference type="GO" id="GO:0005576">
    <property type="term" value="C:extracellular region"/>
    <property type="evidence" value="ECO:0007669"/>
    <property type="project" value="UniProtKB-SubCell"/>
</dbReference>
<evidence type="ECO:0000256" key="3">
    <source>
        <dbReference type="ARBA" id="ARBA00022525"/>
    </source>
</evidence>
<evidence type="ECO:0000256" key="1">
    <source>
        <dbReference type="ARBA" id="ARBA00004613"/>
    </source>
</evidence>
<dbReference type="Pfam" id="PF07249">
    <property type="entry name" value="Cerato-platanin"/>
    <property type="match status" value="1"/>
</dbReference>
<dbReference type="InterPro" id="IPR010829">
    <property type="entry name" value="Cerato-platanin"/>
</dbReference>
<accession>A0A165I9B2</accession>
<organism evidence="4 5">
    <name type="scientific">Exidia glandulosa HHB12029</name>
    <dbReference type="NCBI Taxonomy" id="1314781"/>
    <lineage>
        <taxon>Eukaryota</taxon>
        <taxon>Fungi</taxon>
        <taxon>Dikarya</taxon>
        <taxon>Basidiomycota</taxon>
        <taxon>Agaricomycotina</taxon>
        <taxon>Agaricomycetes</taxon>
        <taxon>Auriculariales</taxon>
        <taxon>Exidiaceae</taxon>
        <taxon>Exidia</taxon>
    </lineage>
</organism>
<name>A0A165I9B2_EXIGL</name>
<dbReference type="Proteomes" id="UP000077266">
    <property type="component" value="Unassembled WGS sequence"/>
</dbReference>
<keyword evidence="3" id="KW-0964">Secreted</keyword>
<gene>
    <name evidence="4" type="ORF">EXIGLDRAFT_613478</name>
</gene>
<dbReference type="InParanoid" id="A0A165I9B2"/>
<evidence type="ECO:0000256" key="2">
    <source>
        <dbReference type="ARBA" id="ARBA00010421"/>
    </source>
</evidence>